<evidence type="ECO:0000256" key="1">
    <source>
        <dbReference type="SAM" id="MobiDB-lite"/>
    </source>
</evidence>
<reference evidence="2 3" key="1">
    <citation type="submission" date="2021-02" db="EMBL/GenBank/DDBJ databases">
        <title>Variation within the Batrachochytrium salamandrivorans European outbreak.</title>
        <authorList>
            <person name="Kelly M."/>
            <person name="Pasmans F."/>
            <person name="Shea T.P."/>
            <person name="Munoz J.F."/>
            <person name="Carranza S."/>
            <person name="Cuomo C.A."/>
            <person name="Martel A."/>
        </authorList>
    </citation>
    <scope>NUCLEOTIDE SEQUENCE [LARGE SCALE GENOMIC DNA]</scope>
    <source>
        <strain evidence="2 3">AMFP18/2</strain>
    </source>
</reference>
<feature type="compositionally biased region" description="Basic and acidic residues" evidence="1">
    <location>
        <begin position="315"/>
        <end position="326"/>
    </location>
</feature>
<protein>
    <submittedName>
        <fullName evidence="2">Uncharacterized protein</fullName>
    </submittedName>
</protein>
<name>A0ABQ8F9Q9_9FUNG</name>
<evidence type="ECO:0000313" key="3">
    <source>
        <dbReference type="Proteomes" id="UP001648503"/>
    </source>
</evidence>
<feature type="region of interest" description="Disordered" evidence="1">
    <location>
        <begin position="122"/>
        <end position="142"/>
    </location>
</feature>
<dbReference type="PANTHER" id="PTHR28617">
    <property type="entry name" value="CILIA- AND FLAGELLA-ASSOCIATED PROTEIN 77"/>
    <property type="match status" value="1"/>
</dbReference>
<comment type="caution">
    <text evidence="2">The sequence shown here is derived from an EMBL/GenBank/DDBJ whole genome shotgun (WGS) entry which is preliminary data.</text>
</comment>
<organism evidence="2 3">
    <name type="scientific">Batrachochytrium salamandrivorans</name>
    <dbReference type="NCBI Taxonomy" id="1357716"/>
    <lineage>
        <taxon>Eukaryota</taxon>
        <taxon>Fungi</taxon>
        <taxon>Fungi incertae sedis</taxon>
        <taxon>Chytridiomycota</taxon>
        <taxon>Chytridiomycota incertae sedis</taxon>
        <taxon>Chytridiomycetes</taxon>
        <taxon>Rhizophydiales</taxon>
        <taxon>Rhizophydiales incertae sedis</taxon>
        <taxon>Batrachochytrium</taxon>
    </lineage>
</organism>
<proteinExistence type="predicted"/>
<evidence type="ECO:0000313" key="2">
    <source>
        <dbReference type="EMBL" id="KAH6594588.1"/>
    </source>
</evidence>
<sequence length="326" mass="35875">MAGPTASATHCKTKGRTARPGHNTLLVKHEVGKTRTTVYDLPSDDHVYGKRVERDPLENTALVVQHWNVNATTQQAIPALDYITMNRNSAKQGIISPKSIRDFRETYPVRIKVGNHALYGDKSGSQGSISQRARGPLPSDTNHAFTYGKPTRSSTPVARLMTDQYQREWLKQLNDKQEEQESLQKAKAIKKMSAKKYVPREPVVAKPKLMVEKDTKTLFKLSKFKNVPSKIVSHRSENDPAMAGILGADRVSATADGMGTHKGKQESRATGVDCIDTNVKCSSHEDLATAGEFKREATTAKPCSNDQSDPIDATVKSHREKGVIAA</sequence>
<dbReference type="EMBL" id="JAFCIX010000332">
    <property type="protein sequence ID" value="KAH6594588.1"/>
    <property type="molecule type" value="Genomic_DNA"/>
</dbReference>
<dbReference type="PANTHER" id="PTHR28617:SF1">
    <property type="entry name" value="CILIA- AND FLAGELLA-ASSOCIATED PROTEIN 77"/>
    <property type="match status" value="1"/>
</dbReference>
<accession>A0ABQ8F9Q9</accession>
<keyword evidence="3" id="KW-1185">Reference proteome</keyword>
<gene>
    <name evidence="2" type="ORF">BASA50_006537</name>
</gene>
<dbReference type="Proteomes" id="UP001648503">
    <property type="component" value="Unassembled WGS sequence"/>
</dbReference>
<dbReference type="InterPro" id="IPR029147">
    <property type="entry name" value="CFAP77"/>
</dbReference>
<dbReference type="Pfam" id="PF14825">
    <property type="entry name" value="CFAP77"/>
    <property type="match status" value="1"/>
</dbReference>
<feature type="region of interest" description="Disordered" evidence="1">
    <location>
        <begin position="290"/>
        <end position="326"/>
    </location>
</feature>